<evidence type="ECO:0000313" key="2">
    <source>
        <dbReference type="EMBL" id="CAL6054266.1"/>
    </source>
</evidence>
<name>A0AA86N6P4_9EUKA</name>
<organism evidence="1">
    <name type="scientific">Hexamita inflata</name>
    <dbReference type="NCBI Taxonomy" id="28002"/>
    <lineage>
        <taxon>Eukaryota</taxon>
        <taxon>Metamonada</taxon>
        <taxon>Diplomonadida</taxon>
        <taxon>Hexamitidae</taxon>
        <taxon>Hexamitinae</taxon>
        <taxon>Hexamita</taxon>
    </lineage>
</organism>
<proteinExistence type="predicted"/>
<protein>
    <submittedName>
        <fullName evidence="2">Hypothetical_protein</fullName>
    </submittedName>
</protein>
<dbReference type="AlphaFoldDB" id="A0AA86N6P4"/>
<reference evidence="2 3" key="2">
    <citation type="submission" date="2024-07" db="EMBL/GenBank/DDBJ databases">
        <authorList>
            <person name="Akdeniz Z."/>
        </authorList>
    </citation>
    <scope>NUCLEOTIDE SEQUENCE [LARGE SCALE GENOMIC DNA]</scope>
</reference>
<keyword evidence="3" id="KW-1185">Reference proteome</keyword>
<dbReference type="EMBL" id="CATOUU010000025">
    <property type="protein sequence ID" value="CAI9913469.1"/>
    <property type="molecule type" value="Genomic_DNA"/>
</dbReference>
<evidence type="ECO:0000313" key="1">
    <source>
        <dbReference type="EMBL" id="CAI9913469.1"/>
    </source>
</evidence>
<reference evidence="1" key="1">
    <citation type="submission" date="2023-06" db="EMBL/GenBank/DDBJ databases">
        <authorList>
            <person name="Kurt Z."/>
        </authorList>
    </citation>
    <scope>NUCLEOTIDE SEQUENCE</scope>
</reference>
<gene>
    <name evidence="1" type="ORF">HINF_LOCUS1114</name>
    <name evidence="2" type="ORF">HINF_LOCUS45985</name>
</gene>
<evidence type="ECO:0000313" key="3">
    <source>
        <dbReference type="Proteomes" id="UP001642409"/>
    </source>
</evidence>
<comment type="caution">
    <text evidence="1">The sequence shown here is derived from an EMBL/GenBank/DDBJ whole genome shotgun (WGS) entry which is preliminary data.</text>
</comment>
<dbReference type="EMBL" id="CAXDID020000201">
    <property type="protein sequence ID" value="CAL6054266.1"/>
    <property type="molecule type" value="Genomic_DNA"/>
</dbReference>
<sequence length="143" mass="17291">MCKLHFTGVAVSKYQIAEVVKCNSFQMQAQMRSKDEHKISQKLPGKMFRKFHFNETGPSSVISKFWRILNPNRLILHRTIFPDFWWNIQSQKIPYLLYITYFQFLRRAKVFQQVFFTSDYLIQLHKLLGADMLTYIQIYKREQ</sequence>
<dbReference type="Proteomes" id="UP001642409">
    <property type="component" value="Unassembled WGS sequence"/>
</dbReference>
<accession>A0AA86N6P4</accession>